<dbReference type="KEGG" id="meh:M301_2594"/>
<evidence type="ECO:0000313" key="1">
    <source>
        <dbReference type="EMBL" id="ADI30951.1"/>
    </source>
</evidence>
<dbReference type="eggNOG" id="ENOG5032CYJ">
    <property type="taxonomic scope" value="Bacteria"/>
</dbReference>
<sequence>MDKLLSKIEVAKRQLVTAIRLLFDGEDSVSVLSLAANAWEIIDVLCNREGVLSFSNQTRENIPAGKDLKYDYINSPYRNFFKHADRNPDAVLPSLKESNLEGLMFLAVEDYIRLLNKSPVEFQVFQIWYMAINTEKLAVEVLSDVVEKSKSIFPDITNLARADRLALGKQALLLAKSDQELMRDERTENTV</sequence>
<dbReference type="RefSeq" id="WP_013149258.1">
    <property type="nucleotide sequence ID" value="NC_014207.1"/>
</dbReference>
<proteinExistence type="predicted"/>
<gene>
    <name evidence="1" type="ordered locus">M301_2594</name>
</gene>
<dbReference type="AlphaFoldDB" id="D7DNF0"/>
<name>D7DNF0_METV0</name>
<dbReference type="EMBL" id="CP002056">
    <property type="protein sequence ID" value="ADI30951.1"/>
    <property type="molecule type" value="Genomic_DNA"/>
</dbReference>
<protein>
    <submittedName>
        <fullName evidence="1">Uncharacterized protein</fullName>
    </submittedName>
</protein>
<dbReference type="STRING" id="666681.M301_2594"/>
<accession>D7DNF0</accession>
<dbReference type="HOGENOM" id="CLU_1420011_0_0_4"/>
<dbReference type="OrthoDB" id="9129391at2"/>
<keyword evidence="2" id="KW-1185">Reference proteome</keyword>
<reference evidence="1 2" key="2">
    <citation type="journal article" date="2011" name="J. Bacteriol.">
        <title>Genomes of three methylotrophs from a single niche uncover genetic and metabolic divergence of Methylophilaceae.</title>
        <authorList>
            <person name="Lapidus A."/>
            <person name="Clum A."/>
            <person name="Labutti K."/>
            <person name="Kaluzhnaya M.G."/>
            <person name="Lim S."/>
            <person name="Beck D.A."/>
            <person name="Glavina Del Rio T."/>
            <person name="Nolan M."/>
            <person name="Mavromatis K."/>
            <person name="Huntemann M."/>
            <person name="Lucas S."/>
            <person name="Lidstrom M.E."/>
            <person name="Ivanova N."/>
            <person name="Chistoserdova L."/>
        </authorList>
    </citation>
    <scope>NUCLEOTIDE SEQUENCE [LARGE SCALE GENOMIC DNA]</scope>
    <source>
        <strain evidence="1 2">301</strain>
    </source>
</reference>
<reference evidence="2" key="1">
    <citation type="submission" date="2010-05" db="EMBL/GenBank/DDBJ databases">
        <title>Complete sequence of Methylotenera sp. 301.</title>
        <authorList>
            <person name="Lucas S."/>
            <person name="Copeland A."/>
            <person name="Lapidus A."/>
            <person name="Cheng J.-F."/>
            <person name="Bruce D."/>
            <person name="Goodwin L."/>
            <person name="Pitluck S."/>
            <person name="Clum A."/>
            <person name="Land M."/>
            <person name="Hauser L."/>
            <person name="Kyrpides N."/>
            <person name="Ivanova N."/>
            <person name="Chistoservova L."/>
            <person name="Kalyuzhnaya M."/>
            <person name="Woyke T."/>
        </authorList>
    </citation>
    <scope>NUCLEOTIDE SEQUENCE [LARGE SCALE GENOMIC DNA]</scope>
    <source>
        <strain evidence="2">301</strain>
    </source>
</reference>
<evidence type="ECO:0000313" key="2">
    <source>
        <dbReference type="Proteomes" id="UP000000383"/>
    </source>
</evidence>
<dbReference type="Proteomes" id="UP000000383">
    <property type="component" value="Chromosome"/>
</dbReference>
<organism evidence="1 2">
    <name type="scientific">Methylotenera versatilis (strain 301)</name>
    <dbReference type="NCBI Taxonomy" id="666681"/>
    <lineage>
        <taxon>Bacteria</taxon>
        <taxon>Pseudomonadati</taxon>
        <taxon>Pseudomonadota</taxon>
        <taxon>Betaproteobacteria</taxon>
        <taxon>Nitrosomonadales</taxon>
        <taxon>Methylophilaceae</taxon>
        <taxon>Methylotenera</taxon>
    </lineage>
</organism>